<name>A0A9Q3GBM1_9BASI</name>
<evidence type="ECO:0000256" key="1">
    <source>
        <dbReference type="SAM" id="MobiDB-lite"/>
    </source>
</evidence>
<dbReference type="EMBL" id="AVOT02000165">
    <property type="protein sequence ID" value="MBW0461484.1"/>
    <property type="molecule type" value="Genomic_DNA"/>
</dbReference>
<dbReference type="Proteomes" id="UP000765509">
    <property type="component" value="Unassembled WGS sequence"/>
</dbReference>
<feature type="chain" id="PRO_5040372739" evidence="2">
    <location>
        <begin position="20"/>
        <end position="446"/>
    </location>
</feature>
<evidence type="ECO:0000313" key="3">
    <source>
        <dbReference type="EMBL" id="MBW0461484.1"/>
    </source>
</evidence>
<comment type="caution">
    <text evidence="3">The sequence shown here is derived from an EMBL/GenBank/DDBJ whole genome shotgun (WGS) entry which is preliminary data.</text>
</comment>
<organism evidence="3 4">
    <name type="scientific">Austropuccinia psidii MF-1</name>
    <dbReference type="NCBI Taxonomy" id="1389203"/>
    <lineage>
        <taxon>Eukaryota</taxon>
        <taxon>Fungi</taxon>
        <taxon>Dikarya</taxon>
        <taxon>Basidiomycota</taxon>
        <taxon>Pucciniomycotina</taxon>
        <taxon>Pucciniomycetes</taxon>
        <taxon>Pucciniales</taxon>
        <taxon>Sphaerophragmiaceae</taxon>
        <taxon>Austropuccinia</taxon>
    </lineage>
</organism>
<feature type="compositionally biased region" description="Basic and acidic residues" evidence="1">
    <location>
        <begin position="89"/>
        <end position="102"/>
    </location>
</feature>
<evidence type="ECO:0000313" key="4">
    <source>
        <dbReference type="Proteomes" id="UP000765509"/>
    </source>
</evidence>
<feature type="region of interest" description="Disordered" evidence="1">
    <location>
        <begin position="124"/>
        <end position="167"/>
    </location>
</feature>
<feature type="signal peptide" evidence="2">
    <location>
        <begin position="1"/>
        <end position="19"/>
    </location>
</feature>
<feature type="region of interest" description="Disordered" evidence="1">
    <location>
        <begin position="75"/>
        <end position="102"/>
    </location>
</feature>
<sequence>MKAHFTAFLLLYCVFPTFLIVPQGNDLRTEGSHELELIKTLEESLSGSHQPSHQSEDSVIDLNLSLSLGSGSEHAVSASHTTSNNPLDLVRKPSTDPSLKEHWSQIKHATIVDEYPNKRQKLLSGNYQKGNDKDIVQDDNNIQKKSPMDKMTQKPPPSLSITTTRNPQDLYATRSAKANNAHYSKSQAGESSVLTPQHKAQKEQLLRSAIADRILQDLYGTRRAIKNNAHHSTSQAGHISMSPLHDKAHKPLHLSSTTATRKLQDLYATRSTKTNIAPYSASEVGESSMPPSHNEAQKERRLYSATSKRKFQDLYDTTKVLTNKGHFLKPEAGKSSKWPSFASLRVSSKELASSRTTPKRIEQKEEIVSKVFCLRIHLENTHYILEKPHRRGVPITPNNSLGIVIGTVVNIKRVDGITLVNPSTHILSYLTPLGVQSFVVVSPNTS</sequence>
<feature type="region of interest" description="Disordered" evidence="1">
    <location>
        <begin position="278"/>
        <end position="302"/>
    </location>
</feature>
<protein>
    <submittedName>
        <fullName evidence="3">Uncharacterized protein</fullName>
    </submittedName>
</protein>
<accession>A0A9Q3GBM1</accession>
<proteinExistence type="predicted"/>
<gene>
    <name evidence="3" type="ORF">O181_001199</name>
</gene>
<reference evidence="3" key="1">
    <citation type="submission" date="2021-03" db="EMBL/GenBank/DDBJ databases">
        <title>Draft genome sequence of rust myrtle Austropuccinia psidii MF-1, a brazilian biotype.</title>
        <authorList>
            <person name="Quecine M.C."/>
            <person name="Pachon D.M.R."/>
            <person name="Bonatelli M.L."/>
            <person name="Correr F.H."/>
            <person name="Franceschini L.M."/>
            <person name="Leite T.F."/>
            <person name="Margarido G.R.A."/>
            <person name="Almeida C.A."/>
            <person name="Ferrarezi J.A."/>
            <person name="Labate C.A."/>
        </authorList>
    </citation>
    <scope>NUCLEOTIDE SEQUENCE</scope>
    <source>
        <strain evidence="3">MF-1</strain>
    </source>
</reference>
<evidence type="ECO:0000256" key="2">
    <source>
        <dbReference type="SAM" id="SignalP"/>
    </source>
</evidence>
<dbReference type="AlphaFoldDB" id="A0A9Q3GBM1"/>
<keyword evidence="4" id="KW-1185">Reference proteome</keyword>
<keyword evidence="2" id="KW-0732">Signal</keyword>